<sequence>MTGNICDIGDCVTFEIASQRSTTSDTQKNARNGEFTRLCDHFLKTENSESGPKIYFEFLKKRFDLGLRRGGVFDSSNYCIDDDYEVEASGSQDSDSESEETCSGDIAYRSPTCEKPHSASEVRDRLESLTNGSDGSSSAETFRSDYRRNGSSSEVTGQIGKIFKLCGLPREVASQMDLKFDLAVSVCALKELTRVRNAQALSTQREIAFLRNLVRDIKRDWSDNSQELERTHAALKSAHEVSLQLRKRVDVLEEELLTREADAKLIEAREQRLRDIVETSLKLRWEVNTMRQKMAEASEQGNSALLHNYNVVRLQEENEELLAKLDSTQSQVSEMKCTLRALRSHEKAAKSLADLCHEKDAQIDILEESLEGNRSIVQSVSVLKAELSTFRERLQGLLDTNATLMRENEQLSKERSSSDFLLHRLSTLEQRCVAAQKNSRHYYDRCQLLEGLEQAHERHVVELQTEHDAQQSQQRAVNEQLRLECKTLRDTVKFYKWRLNSVQEDPTSGRKSRHERLKEAFTNSTLFQRSKSASRGSLSAGSSPLLLLATSHSDQNLSHKT</sequence>
<keyword evidence="1" id="KW-0175">Coiled coil</keyword>
<dbReference type="AlphaFoldDB" id="A0A1G4J3S9"/>
<evidence type="ECO:0000313" key="4">
    <source>
        <dbReference type="Proteomes" id="UP000191024"/>
    </source>
</evidence>
<feature type="coiled-coil region" evidence="1">
    <location>
        <begin position="311"/>
        <end position="338"/>
    </location>
</feature>
<accession>A0A1G4J3S9</accession>
<gene>
    <name evidence="3" type="ORF">LAMI_0C07316G</name>
</gene>
<reference evidence="4" key="1">
    <citation type="submission" date="2016-03" db="EMBL/GenBank/DDBJ databases">
        <authorList>
            <person name="Devillers H."/>
        </authorList>
    </citation>
    <scope>NUCLEOTIDE SEQUENCE [LARGE SCALE GENOMIC DNA]</scope>
</reference>
<dbReference type="Proteomes" id="UP000191024">
    <property type="component" value="Chromosome C"/>
</dbReference>
<dbReference type="EMBL" id="LT598466">
    <property type="protein sequence ID" value="SCU84392.1"/>
    <property type="molecule type" value="Genomic_DNA"/>
</dbReference>
<evidence type="ECO:0000256" key="1">
    <source>
        <dbReference type="SAM" id="Coils"/>
    </source>
</evidence>
<feature type="compositionally biased region" description="Polar residues" evidence="2">
    <location>
        <begin position="128"/>
        <end position="141"/>
    </location>
</feature>
<feature type="compositionally biased region" description="Basic and acidic residues" evidence="2">
    <location>
        <begin position="112"/>
        <end position="127"/>
    </location>
</feature>
<evidence type="ECO:0000256" key="2">
    <source>
        <dbReference type="SAM" id="MobiDB-lite"/>
    </source>
</evidence>
<evidence type="ECO:0000313" key="3">
    <source>
        <dbReference type="EMBL" id="SCU84392.1"/>
    </source>
</evidence>
<name>A0A1G4J3S9_9SACH</name>
<feature type="region of interest" description="Disordered" evidence="2">
    <location>
        <begin position="88"/>
        <end position="153"/>
    </location>
</feature>
<proteinExistence type="predicted"/>
<protein>
    <submittedName>
        <fullName evidence="3">LAMI_0C07316g1_1</fullName>
    </submittedName>
</protein>
<organism evidence="3 4">
    <name type="scientific">Lachancea mirantina</name>
    <dbReference type="NCBI Taxonomy" id="1230905"/>
    <lineage>
        <taxon>Eukaryota</taxon>
        <taxon>Fungi</taxon>
        <taxon>Dikarya</taxon>
        <taxon>Ascomycota</taxon>
        <taxon>Saccharomycotina</taxon>
        <taxon>Saccharomycetes</taxon>
        <taxon>Saccharomycetales</taxon>
        <taxon>Saccharomycetaceae</taxon>
        <taxon>Lachancea</taxon>
    </lineage>
</organism>
<dbReference type="OrthoDB" id="313412at2759"/>
<keyword evidence="4" id="KW-1185">Reference proteome</keyword>